<dbReference type="Proteomes" id="UP000316621">
    <property type="component" value="Chromosome 3"/>
</dbReference>
<keyword evidence="22" id="KW-1185">Reference proteome</keyword>
<dbReference type="Gene3D" id="3.30.200.20">
    <property type="entry name" value="Phosphorylase Kinase, domain 1"/>
    <property type="match status" value="1"/>
</dbReference>
<evidence type="ECO:0000256" key="13">
    <source>
        <dbReference type="ARBA" id="ARBA00023157"/>
    </source>
</evidence>
<evidence type="ECO:0000256" key="9">
    <source>
        <dbReference type="ARBA" id="ARBA00022777"/>
    </source>
</evidence>
<evidence type="ECO:0000256" key="10">
    <source>
        <dbReference type="ARBA" id="ARBA00022840"/>
    </source>
</evidence>
<evidence type="ECO:0000256" key="2">
    <source>
        <dbReference type="ARBA" id="ARBA00012513"/>
    </source>
</evidence>
<dbReference type="FunFam" id="3.30.200.20:FF:000059">
    <property type="entry name" value="S-receptor-like serine/threonine-protein kinase"/>
    <property type="match status" value="1"/>
</dbReference>
<dbReference type="InterPro" id="IPR017441">
    <property type="entry name" value="Protein_kinase_ATP_BS"/>
</dbReference>
<proteinExistence type="inferred from homology"/>
<dbReference type="GO" id="GO:0004674">
    <property type="term" value="F:protein serine/threonine kinase activity"/>
    <property type="evidence" value="ECO:0007669"/>
    <property type="project" value="UniProtKB-KW"/>
</dbReference>
<evidence type="ECO:0000256" key="7">
    <source>
        <dbReference type="ARBA" id="ARBA00022729"/>
    </source>
</evidence>
<evidence type="ECO:0000256" key="3">
    <source>
        <dbReference type="ARBA" id="ARBA00022527"/>
    </source>
</evidence>
<organism evidence="21 22">
    <name type="scientific">Papaver somniferum</name>
    <name type="common">Opium poppy</name>
    <dbReference type="NCBI Taxonomy" id="3469"/>
    <lineage>
        <taxon>Eukaryota</taxon>
        <taxon>Viridiplantae</taxon>
        <taxon>Streptophyta</taxon>
        <taxon>Embryophyta</taxon>
        <taxon>Tracheophyta</taxon>
        <taxon>Spermatophyta</taxon>
        <taxon>Magnoliopsida</taxon>
        <taxon>Ranunculales</taxon>
        <taxon>Papaveraceae</taxon>
        <taxon>Papaveroideae</taxon>
        <taxon>Papaver</taxon>
    </lineage>
</organism>
<evidence type="ECO:0000256" key="11">
    <source>
        <dbReference type="ARBA" id="ARBA00022989"/>
    </source>
</evidence>
<dbReference type="EC" id="2.7.11.1" evidence="2"/>
<dbReference type="InterPro" id="IPR000719">
    <property type="entry name" value="Prot_kinase_dom"/>
</dbReference>
<protein>
    <recommendedName>
        <fullName evidence="2">non-specific serine/threonine protein kinase</fullName>
        <ecNumber evidence="2">2.7.11.1</ecNumber>
    </recommendedName>
</protein>
<dbReference type="STRING" id="3469.A0A4Y7IWY8"/>
<evidence type="ECO:0000256" key="18">
    <source>
        <dbReference type="PROSITE-ProRule" id="PRU10141"/>
    </source>
</evidence>
<evidence type="ECO:0000256" key="1">
    <source>
        <dbReference type="ARBA" id="ARBA00004479"/>
    </source>
</evidence>
<dbReference type="EMBL" id="CM010717">
    <property type="protein sequence ID" value="RZC53167.1"/>
    <property type="molecule type" value="Genomic_DNA"/>
</dbReference>
<evidence type="ECO:0000256" key="12">
    <source>
        <dbReference type="ARBA" id="ARBA00023136"/>
    </source>
</evidence>
<dbReference type="PANTHER" id="PTHR27009">
    <property type="entry name" value="RUST RESISTANCE KINASE LR10-RELATED"/>
    <property type="match status" value="1"/>
</dbReference>
<name>A0A4Y7IWY8_PAPSO</name>
<dbReference type="Pfam" id="PF00069">
    <property type="entry name" value="Pkinase"/>
    <property type="match status" value="1"/>
</dbReference>
<keyword evidence="4" id="KW-0245">EGF-like domain</keyword>
<evidence type="ECO:0000256" key="14">
    <source>
        <dbReference type="ARBA" id="ARBA00023170"/>
    </source>
</evidence>
<dbReference type="AlphaFoldDB" id="A0A4Y7IWY8"/>
<evidence type="ECO:0000313" key="22">
    <source>
        <dbReference type="Proteomes" id="UP000316621"/>
    </source>
</evidence>
<dbReference type="InterPro" id="IPR008271">
    <property type="entry name" value="Ser/Thr_kinase_AS"/>
</dbReference>
<evidence type="ECO:0000256" key="19">
    <source>
        <dbReference type="RuleBase" id="RU000304"/>
    </source>
</evidence>
<keyword evidence="5" id="KW-0808">Transferase</keyword>
<keyword evidence="3 19" id="KW-0723">Serine/threonine-protein kinase</keyword>
<comment type="similarity">
    <text evidence="19">Belongs to the protein kinase superfamily.</text>
</comment>
<gene>
    <name evidence="21" type="ORF">C5167_012027</name>
</gene>
<keyword evidence="14" id="KW-0675">Receptor</keyword>
<evidence type="ECO:0000256" key="5">
    <source>
        <dbReference type="ARBA" id="ARBA00022679"/>
    </source>
</evidence>
<dbReference type="SUPFAM" id="SSF56112">
    <property type="entry name" value="Protein kinase-like (PK-like)"/>
    <property type="match status" value="1"/>
</dbReference>
<keyword evidence="10 18" id="KW-0067">ATP-binding</keyword>
<keyword evidence="12" id="KW-0472">Membrane</keyword>
<keyword evidence="11" id="KW-1133">Transmembrane helix</keyword>
<evidence type="ECO:0000256" key="8">
    <source>
        <dbReference type="ARBA" id="ARBA00022741"/>
    </source>
</evidence>
<dbReference type="InterPro" id="IPR045874">
    <property type="entry name" value="LRK10/LRL21-25-like"/>
</dbReference>
<dbReference type="PROSITE" id="PS00107">
    <property type="entry name" value="PROTEIN_KINASE_ATP"/>
    <property type="match status" value="1"/>
</dbReference>
<evidence type="ECO:0000256" key="15">
    <source>
        <dbReference type="ARBA" id="ARBA00023180"/>
    </source>
</evidence>
<dbReference type="GO" id="GO:0016020">
    <property type="term" value="C:membrane"/>
    <property type="evidence" value="ECO:0007669"/>
    <property type="project" value="UniProtKB-SubCell"/>
</dbReference>
<keyword evidence="9" id="KW-0418">Kinase</keyword>
<evidence type="ECO:0000256" key="4">
    <source>
        <dbReference type="ARBA" id="ARBA00022536"/>
    </source>
</evidence>
<comment type="catalytic activity">
    <reaction evidence="16">
        <text>L-threonyl-[protein] + ATP = O-phospho-L-threonyl-[protein] + ADP + H(+)</text>
        <dbReference type="Rhea" id="RHEA:46608"/>
        <dbReference type="Rhea" id="RHEA-COMP:11060"/>
        <dbReference type="Rhea" id="RHEA-COMP:11605"/>
        <dbReference type="ChEBI" id="CHEBI:15378"/>
        <dbReference type="ChEBI" id="CHEBI:30013"/>
        <dbReference type="ChEBI" id="CHEBI:30616"/>
        <dbReference type="ChEBI" id="CHEBI:61977"/>
        <dbReference type="ChEBI" id="CHEBI:456216"/>
        <dbReference type="EC" id="2.7.11.1"/>
    </reaction>
</comment>
<dbReference type="Gene3D" id="1.10.510.10">
    <property type="entry name" value="Transferase(Phosphotransferase) domain 1"/>
    <property type="match status" value="1"/>
</dbReference>
<dbReference type="Gramene" id="RZC53167">
    <property type="protein sequence ID" value="RZC53167"/>
    <property type="gene ID" value="C5167_012027"/>
</dbReference>
<dbReference type="InterPro" id="IPR011009">
    <property type="entry name" value="Kinase-like_dom_sf"/>
</dbReference>
<keyword evidence="8 18" id="KW-0547">Nucleotide-binding</keyword>
<dbReference type="SMART" id="SM00220">
    <property type="entry name" value="S_TKc"/>
    <property type="match status" value="1"/>
</dbReference>
<accession>A0A4Y7IWY8</accession>
<keyword evidence="13" id="KW-1015">Disulfide bond</keyword>
<dbReference type="GO" id="GO:0005524">
    <property type="term" value="F:ATP binding"/>
    <property type="evidence" value="ECO:0007669"/>
    <property type="project" value="UniProtKB-UniRule"/>
</dbReference>
<evidence type="ECO:0000256" key="16">
    <source>
        <dbReference type="ARBA" id="ARBA00047899"/>
    </source>
</evidence>
<keyword evidence="7" id="KW-0732">Signal</keyword>
<keyword evidence="15" id="KW-0325">Glycoprotein</keyword>
<evidence type="ECO:0000256" key="6">
    <source>
        <dbReference type="ARBA" id="ARBA00022692"/>
    </source>
</evidence>
<evidence type="ECO:0000313" key="21">
    <source>
        <dbReference type="EMBL" id="RZC53167.1"/>
    </source>
</evidence>
<reference evidence="21 22" key="1">
    <citation type="journal article" date="2018" name="Science">
        <title>The opium poppy genome and morphinan production.</title>
        <authorList>
            <person name="Guo L."/>
            <person name="Winzer T."/>
            <person name="Yang X."/>
            <person name="Li Y."/>
            <person name="Ning Z."/>
            <person name="He Z."/>
            <person name="Teodor R."/>
            <person name="Lu Y."/>
            <person name="Bowser T.A."/>
            <person name="Graham I.A."/>
            <person name="Ye K."/>
        </authorList>
    </citation>
    <scope>NUCLEOTIDE SEQUENCE [LARGE SCALE GENOMIC DNA]</scope>
    <source>
        <strain evidence="22">cv. HN1</strain>
        <tissue evidence="21">Leaves</tissue>
    </source>
</reference>
<comment type="subcellular location">
    <subcellularLocation>
        <location evidence="1">Membrane</location>
        <topology evidence="1">Single-pass type I membrane protein</topology>
    </subcellularLocation>
</comment>
<dbReference type="PROSITE" id="PS00108">
    <property type="entry name" value="PROTEIN_KINASE_ST"/>
    <property type="match status" value="1"/>
</dbReference>
<dbReference type="FunFam" id="1.10.510.10:FF:000537">
    <property type="entry name" value="Putative receptor-like protein kinase"/>
    <property type="match status" value="1"/>
</dbReference>
<comment type="catalytic activity">
    <reaction evidence="17">
        <text>L-seryl-[protein] + ATP = O-phospho-L-seryl-[protein] + ADP + H(+)</text>
        <dbReference type="Rhea" id="RHEA:17989"/>
        <dbReference type="Rhea" id="RHEA-COMP:9863"/>
        <dbReference type="Rhea" id="RHEA-COMP:11604"/>
        <dbReference type="ChEBI" id="CHEBI:15378"/>
        <dbReference type="ChEBI" id="CHEBI:29999"/>
        <dbReference type="ChEBI" id="CHEBI:30616"/>
        <dbReference type="ChEBI" id="CHEBI:83421"/>
        <dbReference type="ChEBI" id="CHEBI:456216"/>
        <dbReference type="EC" id="2.7.11.1"/>
    </reaction>
</comment>
<sequence length="450" mass="50752">MCENTPRNDLSLTVHHTQDSLQTLNTNQAKKVDDHGHVVDITLPVVLHMFDVVTEDNLGGRVDHHEKQRSQKEVHVGVSAIERFLVDMGNEKPVRFTSSELQDFTWNYKVKLGAGGFGVVYKGVFPSGVEVAVKVLNDSTTSERIKEQFMAEVSTIGRTYHKNLVRLYGFCFESATKALVYEYMKNGSLDRILFDKKLQNSSIKWEKLYDIAIGTAKGLAYLHEDCQKRIIHYDIKPGNILLDSKFNPKVADFGLAKLCNWDSSHVTMTGGRGTPGYAAPELWMPFPITYKCDVYSYGMMLFEIVGRRRNLDLSLPESRQWFPRQVWEKFEMEELDEMINGFDGIEKTDREKVRTMILVAFWCVQYLPDARPSMSSVVKILQGGSEVKVPPNPFLHLGFSSAALALRADANREETGVTANITSAEAITGIMSTPTGYKKNTAIVRERATS</sequence>
<dbReference type="OMA" id="WKMVETG"/>
<evidence type="ECO:0000259" key="20">
    <source>
        <dbReference type="PROSITE" id="PS50011"/>
    </source>
</evidence>
<feature type="domain" description="Protein kinase" evidence="20">
    <location>
        <begin position="106"/>
        <end position="395"/>
    </location>
</feature>
<evidence type="ECO:0000256" key="17">
    <source>
        <dbReference type="ARBA" id="ARBA00048679"/>
    </source>
</evidence>
<feature type="binding site" evidence="18">
    <location>
        <position position="134"/>
    </location>
    <ligand>
        <name>ATP</name>
        <dbReference type="ChEBI" id="CHEBI:30616"/>
    </ligand>
</feature>
<dbReference type="PROSITE" id="PS50011">
    <property type="entry name" value="PROTEIN_KINASE_DOM"/>
    <property type="match status" value="1"/>
</dbReference>
<keyword evidence="6" id="KW-0812">Transmembrane</keyword>